<dbReference type="PROSITE" id="PS00463">
    <property type="entry name" value="ZN2_CY6_FUNGAL_1"/>
    <property type="match status" value="1"/>
</dbReference>
<dbReference type="SUPFAM" id="SSF57701">
    <property type="entry name" value="Zn2/Cys6 DNA-binding domain"/>
    <property type="match status" value="1"/>
</dbReference>
<dbReference type="RefSeq" id="XP_025525002.1">
    <property type="nucleotide sequence ID" value="XM_025674610.1"/>
</dbReference>
<evidence type="ECO:0000256" key="3">
    <source>
        <dbReference type="ARBA" id="ARBA00023163"/>
    </source>
</evidence>
<dbReference type="InterPro" id="IPR001138">
    <property type="entry name" value="Zn2Cys6_DnaBD"/>
</dbReference>
<accession>A0A8T8WTE3</accession>
<evidence type="ECO:0000313" key="7">
    <source>
        <dbReference type="EMBL" id="RAH79108.1"/>
    </source>
</evidence>
<reference evidence="7 8" key="1">
    <citation type="submission" date="2018-02" db="EMBL/GenBank/DDBJ databases">
        <title>The genomes of Aspergillus section Nigri reveals drivers in fungal speciation.</title>
        <authorList>
            <consortium name="DOE Joint Genome Institute"/>
            <person name="Vesth T.C."/>
            <person name="Nybo J."/>
            <person name="Theobald S."/>
            <person name="Brandl J."/>
            <person name="Frisvad J.C."/>
            <person name="Nielsen K.F."/>
            <person name="Lyhne E.K."/>
            <person name="Kogle M.E."/>
            <person name="Kuo A."/>
            <person name="Riley R."/>
            <person name="Clum A."/>
            <person name="Nolan M."/>
            <person name="Lipzen A."/>
            <person name="Salamov A."/>
            <person name="Henrissat B."/>
            <person name="Wiebenga A."/>
            <person name="De vries R.P."/>
            <person name="Grigoriev I.V."/>
            <person name="Mortensen U.H."/>
            <person name="Andersen M.R."/>
            <person name="Baker S.E."/>
        </authorList>
    </citation>
    <scope>NUCLEOTIDE SEQUENCE [LARGE SCALE GENOMIC DNA]</scope>
    <source>
        <strain evidence="7 8">CBS 114.51</strain>
    </source>
</reference>
<dbReference type="GO" id="GO:0003677">
    <property type="term" value="F:DNA binding"/>
    <property type="evidence" value="ECO:0007669"/>
    <property type="project" value="UniProtKB-KW"/>
</dbReference>
<dbReference type="Pfam" id="PF00172">
    <property type="entry name" value="Zn_clus"/>
    <property type="match status" value="1"/>
</dbReference>
<keyword evidence="2" id="KW-0238">DNA-binding</keyword>
<sequence length="204" mass="22176">MAQQGSGSTTAYRPLAPKPTLLPSKRGASDPPEPPGPSKPGNAKKALKRSPSSCEGCRRKRTRCTAYESGVPCTMCQIHQVECVLLPHSDRRRKTTMEYMRRQAVYYREYLEQFIRLARSDDPAIILAAIAIIQAHHSEEETRALLDSLVPNDGKPILPEEEELIKAIREREAQAASTAAGSSGGGGQSKDSAGPGLDPLPEQD</sequence>
<evidence type="ECO:0000256" key="2">
    <source>
        <dbReference type="ARBA" id="ARBA00023125"/>
    </source>
</evidence>
<dbReference type="Gene3D" id="4.10.240.10">
    <property type="entry name" value="Zn(2)-C6 fungal-type DNA-binding domain"/>
    <property type="match status" value="1"/>
</dbReference>
<feature type="region of interest" description="Disordered" evidence="5">
    <location>
        <begin position="1"/>
        <end position="56"/>
    </location>
</feature>
<evidence type="ECO:0000256" key="4">
    <source>
        <dbReference type="ARBA" id="ARBA00023242"/>
    </source>
</evidence>
<proteinExistence type="predicted"/>
<dbReference type="GeneID" id="37178302"/>
<evidence type="ECO:0000256" key="1">
    <source>
        <dbReference type="ARBA" id="ARBA00023015"/>
    </source>
</evidence>
<evidence type="ECO:0000256" key="5">
    <source>
        <dbReference type="SAM" id="MobiDB-lite"/>
    </source>
</evidence>
<feature type="region of interest" description="Disordered" evidence="5">
    <location>
        <begin position="171"/>
        <end position="204"/>
    </location>
</feature>
<organism evidence="7 8">
    <name type="scientific">Aspergillus japonicus CBS 114.51</name>
    <dbReference type="NCBI Taxonomy" id="1448312"/>
    <lineage>
        <taxon>Eukaryota</taxon>
        <taxon>Fungi</taxon>
        <taxon>Dikarya</taxon>
        <taxon>Ascomycota</taxon>
        <taxon>Pezizomycotina</taxon>
        <taxon>Eurotiomycetes</taxon>
        <taxon>Eurotiomycetidae</taxon>
        <taxon>Eurotiales</taxon>
        <taxon>Aspergillaceae</taxon>
        <taxon>Aspergillus</taxon>
        <taxon>Aspergillus subgen. Circumdati</taxon>
    </lineage>
</organism>
<keyword evidence="4" id="KW-0539">Nucleus</keyword>
<protein>
    <recommendedName>
        <fullName evidence="6">Zn(2)-C6 fungal-type domain-containing protein</fullName>
    </recommendedName>
</protein>
<dbReference type="OrthoDB" id="4496276at2759"/>
<dbReference type="Proteomes" id="UP000249497">
    <property type="component" value="Unassembled WGS sequence"/>
</dbReference>
<name>A0A8T8WTE3_ASPJA</name>
<keyword evidence="1" id="KW-0805">Transcription regulation</keyword>
<feature type="compositionally biased region" description="Polar residues" evidence="5">
    <location>
        <begin position="1"/>
        <end position="11"/>
    </location>
</feature>
<dbReference type="PROSITE" id="PS50048">
    <property type="entry name" value="ZN2_CY6_FUNGAL_2"/>
    <property type="match status" value="1"/>
</dbReference>
<dbReference type="GO" id="GO:0009893">
    <property type="term" value="P:positive regulation of metabolic process"/>
    <property type="evidence" value="ECO:0007669"/>
    <property type="project" value="UniProtKB-ARBA"/>
</dbReference>
<dbReference type="EMBL" id="KZ824818">
    <property type="protein sequence ID" value="RAH79108.1"/>
    <property type="molecule type" value="Genomic_DNA"/>
</dbReference>
<dbReference type="PANTHER" id="PTHR47256:SF3">
    <property type="entry name" value="ZN(II)2CYS6 TRANSCRIPTION FACTOR (EUROFUNG)"/>
    <property type="match status" value="1"/>
</dbReference>
<evidence type="ECO:0000259" key="6">
    <source>
        <dbReference type="PROSITE" id="PS50048"/>
    </source>
</evidence>
<gene>
    <name evidence="7" type="ORF">BO86DRAFT_411841</name>
</gene>
<feature type="domain" description="Zn(2)-C6 fungal-type" evidence="6">
    <location>
        <begin position="53"/>
        <end position="85"/>
    </location>
</feature>
<dbReference type="GO" id="GO:0000981">
    <property type="term" value="F:DNA-binding transcription factor activity, RNA polymerase II-specific"/>
    <property type="evidence" value="ECO:0007669"/>
    <property type="project" value="InterPro"/>
</dbReference>
<dbReference type="PANTHER" id="PTHR47256">
    <property type="entry name" value="ZN(II)2CYS6 TRANSCRIPTION FACTOR (EUROFUNG)-RELATED"/>
    <property type="match status" value="1"/>
</dbReference>
<keyword evidence="8" id="KW-1185">Reference proteome</keyword>
<evidence type="ECO:0000313" key="8">
    <source>
        <dbReference type="Proteomes" id="UP000249497"/>
    </source>
</evidence>
<dbReference type="InterPro" id="IPR036864">
    <property type="entry name" value="Zn2-C6_fun-type_DNA-bd_sf"/>
</dbReference>
<dbReference type="InterPro" id="IPR053187">
    <property type="entry name" value="Notoamide_regulator"/>
</dbReference>
<keyword evidence="3" id="KW-0804">Transcription</keyword>
<dbReference type="AlphaFoldDB" id="A0A8T8WTE3"/>
<dbReference type="CDD" id="cd00067">
    <property type="entry name" value="GAL4"/>
    <property type="match status" value="1"/>
</dbReference>
<dbReference type="SMART" id="SM00066">
    <property type="entry name" value="GAL4"/>
    <property type="match status" value="1"/>
</dbReference>
<dbReference type="GO" id="GO:0008270">
    <property type="term" value="F:zinc ion binding"/>
    <property type="evidence" value="ECO:0007669"/>
    <property type="project" value="InterPro"/>
</dbReference>